<proteinExistence type="predicted"/>
<gene>
    <name evidence="2" type="ORF">CCMP2556_LOCUS26613</name>
</gene>
<accession>A0ABP0MNN2</accession>
<feature type="compositionally biased region" description="Acidic residues" evidence="1">
    <location>
        <begin position="888"/>
        <end position="897"/>
    </location>
</feature>
<organism evidence="2 3">
    <name type="scientific">Durusdinium trenchii</name>
    <dbReference type="NCBI Taxonomy" id="1381693"/>
    <lineage>
        <taxon>Eukaryota</taxon>
        <taxon>Sar</taxon>
        <taxon>Alveolata</taxon>
        <taxon>Dinophyceae</taxon>
        <taxon>Suessiales</taxon>
        <taxon>Symbiodiniaceae</taxon>
        <taxon>Durusdinium</taxon>
    </lineage>
</organism>
<reference evidence="2 3" key="1">
    <citation type="submission" date="2024-02" db="EMBL/GenBank/DDBJ databases">
        <authorList>
            <person name="Chen Y."/>
            <person name="Shah S."/>
            <person name="Dougan E. K."/>
            <person name="Thang M."/>
            <person name="Chan C."/>
        </authorList>
    </citation>
    <scope>NUCLEOTIDE SEQUENCE [LARGE SCALE GENOMIC DNA]</scope>
</reference>
<protein>
    <submittedName>
        <fullName evidence="2">Uncharacterized protein</fullName>
    </submittedName>
</protein>
<feature type="region of interest" description="Disordered" evidence="1">
    <location>
        <begin position="888"/>
        <end position="907"/>
    </location>
</feature>
<keyword evidence="3" id="KW-1185">Reference proteome</keyword>
<evidence type="ECO:0000313" key="3">
    <source>
        <dbReference type="Proteomes" id="UP001642484"/>
    </source>
</evidence>
<evidence type="ECO:0000313" key="2">
    <source>
        <dbReference type="EMBL" id="CAK9052821.1"/>
    </source>
</evidence>
<dbReference type="EMBL" id="CAXAMN010018668">
    <property type="protein sequence ID" value="CAK9052821.1"/>
    <property type="molecule type" value="Genomic_DNA"/>
</dbReference>
<comment type="caution">
    <text evidence="2">The sequence shown here is derived from an EMBL/GenBank/DDBJ whole genome shotgun (WGS) entry which is preliminary data.</text>
</comment>
<sequence length="1125" mass="124163">MPPRKRQKTGRQGADALSSGASAPVVATAFDDIPKIMRQALTILDDVHELRHYSSETVHLEPKSLLKPVDGAFPWPICSGGTFKDIAQRAWADPERLIEMSACFCHKAGLVESADKEEFVQQFCKLDVWPPEKGESFMTSVLSWNFSDAAFWRGRSVAMSEVVTFARSIASSRFREGETVTLRLPCAPLRPVNLAVGSLYFSDGSQKTLGAFLVWICLMLATQLPDFEDSDYENPSFLALVGSLLRIRSVQKSTVGAGDEIDNTIARIVKQNVDSKVQAVSSLTWASILASMGEGVSLDTLIARYNNHPEVKAFENQQATGSISLDGRKRQAVKNYLEKTAAPAFGVLLKSTHDICWALGPFGESFGSYTHMFLGSCANLESSQPNEDEMPGPLQNEPSISLNWSLPLTEFGQELLFQRIVNMFERTTSMIAVPQKKRYRLSGDDLFRVRNMVCLFDQIYPHLGARIGLDAANKWLEDIRSGTHRDADLMSLLHMRPPIFAMSMLPSEQEQSKRSLEELEIKKCEDKESQKAEVTAAQWAFFKGALSRDQSKLDSVQQAPRNVRLRLHAKQVAHRSRLVAEGEAACRGYQESFLKVIALEKMDLLGSEISKYKSQIADAMQVGVDSIHCLGLCDYNAPRSTPEHQSRDSSIRGLYDEERVIMEALFSQQQSVECRFIDLFTREKKSENKTNMRRFAAGRVVVHGDTLDSNFWLSSELAVCGRPVGRAEGEQGAPTSILPRASALLLPEAGSPDQDLKLAERTRPSPEQTSAQKGTARLELLIESAFRHTRITGPTILVNLTGYVEEAAAAVLNLRIKGKLAGDGGTKIAIHPDQVKQWTSSGAALEAEFKKLEANHIEKYQNCLASVITAQAQSSSSLPTAAGAVVAADDENNEDDPPPASPAPVTQDSEFASLEKLRESDAVEVKCASEVAGVDLIKTASGKIWLLSEKDRVVPRFSQIGGYGTGKYVPTSEAGDGVALEWPEKDKTLVQVDQSSVTPESNQIQVMSLYRFLVQLERTKKLSVYQLSYSECTRKPTNTASGNSDGFEITLKDAQKYKSLAGADRTVTAKSFFAAIMAKVDQSAFIGKIFRWRFERVHAVCKVQKPYVILRSALQLKAGRPFQIA</sequence>
<evidence type="ECO:0000256" key="1">
    <source>
        <dbReference type="SAM" id="MobiDB-lite"/>
    </source>
</evidence>
<name>A0ABP0MNN2_9DINO</name>
<dbReference type="Proteomes" id="UP001642484">
    <property type="component" value="Unassembled WGS sequence"/>
</dbReference>